<reference evidence="10" key="1">
    <citation type="journal article" date="2019" name="Int. J. Syst. Evol. Microbiol.">
        <title>The Global Catalogue of Microorganisms (GCM) 10K type strain sequencing project: providing services to taxonomists for standard genome sequencing and annotation.</title>
        <authorList>
            <consortium name="The Broad Institute Genomics Platform"/>
            <consortium name="The Broad Institute Genome Sequencing Center for Infectious Disease"/>
            <person name="Wu L."/>
            <person name="Ma J."/>
        </authorList>
    </citation>
    <scope>NUCLEOTIDE SEQUENCE [LARGE SCALE GENOMIC DNA]</scope>
    <source>
        <strain evidence="10">KCTC 42248</strain>
    </source>
</reference>
<comment type="subcellular location">
    <subcellularLocation>
        <location evidence="1">Cell outer membrane</location>
    </subcellularLocation>
</comment>
<sequence length="464" mass="51482">MKRIKLIAIMVSGLLASPSLFAQEKLTLQQAIRYALENKVDAQKSRLDIANAENKIDETRSGALPQINISGGFTYNAIIQKNAIDIGALGGGLPGTGGEAEAPPAAEGEEGQLVLVAFGTPWISQNVLSLDQQIFNQALFTGLKAAKTSREFYQINNTLTEEQLIEKIANAYYDVFQTQQSLKTVQTNLDNTRKSMEIIRGLYESGLQKKIDLDRIRVAVTNLESQKQQTRNGLELKMNALKFAMGMNISNSIVLPEETFEVDLAKVYDDGNTENRTEIRLMDKQAELLTLNRKAIVAEYYPTISMTANYGLMGFSNDFFITKPSASRWADFSAIGLNIKIPIFNGFATRSKVRQADVDIQALKYDRIETKLALDMANENAKSQMKNTLLVIQSNEDNVALAKEVLTDTENNYKNGLATLTELLDAEKAFADAQNNYTTSLLDYKVSEIQLIKAKGELKSLINE</sequence>
<keyword evidence="10" id="KW-1185">Reference proteome</keyword>
<keyword evidence="3" id="KW-0813">Transport</keyword>
<name>A0ABW5NN22_9SPHI</name>
<feature type="chain" id="PRO_5046519633" evidence="8">
    <location>
        <begin position="23"/>
        <end position="464"/>
    </location>
</feature>
<evidence type="ECO:0000313" key="10">
    <source>
        <dbReference type="Proteomes" id="UP001597393"/>
    </source>
</evidence>
<keyword evidence="4" id="KW-1134">Transmembrane beta strand</keyword>
<dbReference type="RefSeq" id="WP_380869768.1">
    <property type="nucleotide sequence ID" value="NZ_JBHUMA010000006.1"/>
</dbReference>
<dbReference type="Gene3D" id="1.20.1600.10">
    <property type="entry name" value="Outer membrane efflux proteins (OEP)"/>
    <property type="match status" value="1"/>
</dbReference>
<evidence type="ECO:0000256" key="7">
    <source>
        <dbReference type="ARBA" id="ARBA00023237"/>
    </source>
</evidence>
<dbReference type="EMBL" id="JBHUMA010000006">
    <property type="protein sequence ID" value="MFD2599642.1"/>
    <property type="molecule type" value="Genomic_DNA"/>
</dbReference>
<evidence type="ECO:0000256" key="5">
    <source>
        <dbReference type="ARBA" id="ARBA00022692"/>
    </source>
</evidence>
<dbReference type="Proteomes" id="UP001597393">
    <property type="component" value="Unassembled WGS sequence"/>
</dbReference>
<keyword evidence="5" id="KW-0812">Transmembrane</keyword>
<evidence type="ECO:0000256" key="6">
    <source>
        <dbReference type="ARBA" id="ARBA00023136"/>
    </source>
</evidence>
<evidence type="ECO:0000256" key="2">
    <source>
        <dbReference type="ARBA" id="ARBA00007613"/>
    </source>
</evidence>
<gene>
    <name evidence="9" type="ORF">ACFSQ3_11820</name>
</gene>
<dbReference type="InterPro" id="IPR003423">
    <property type="entry name" value="OMP_efflux"/>
</dbReference>
<organism evidence="9 10">
    <name type="scientific">Sphingobacterium corticis</name>
    <dbReference type="NCBI Taxonomy" id="1812823"/>
    <lineage>
        <taxon>Bacteria</taxon>
        <taxon>Pseudomonadati</taxon>
        <taxon>Bacteroidota</taxon>
        <taxon>Sphingobacteriia</taxon>
        <taxon>Sphingobacteriales</taxon>
        <taxon>Sphingobacteriaceae</taxon>
        <taxon>Sphingobacterium</taxon>
    </lineage>
</organism>
<keyword evidence="7" id="KW-0998">Cell outer membrane</keyword>
<comment type="caution">
    <text evidence="9">The sequence shown here is derived from an EMBL/GenBank/DDBJ whole genome shotgun (WGS) entry which is preliminary data.</text>
</comment>
<proteinExistence type="inferred from homology"/>
<accession>A0ABW5NN22</accession>
<dbReference type="PANTHER" id="PTHR30026:SF20">
    <property type="entry name" value="OUTER MEMBRANE PROTEIN TOLC"/>
    <property type="match status" value="1"/>
</dbReference>
<dbReference type="SUPFAM" id="SSF56954">
    <property type="entry name" value="Outer membrane efflux proteins (OEP)"/>
    <property type="match status" value="1"/>
</dbReference>
<evidence type="ECO:0000313" key="9">
    <source>
        <dbReference type="EMBL" id="MFD2599642.1"/>
    </source>
</evidence>
<evidence type="ECO:0000256" key="3">
    <source>
        <dbReference type="ARBA" id="ARBA00022448"/>
    </source>
</evidence>
<protein>
    <submittedName>
        <fullName evidence="9">TolC family protein</fullName>
    </submittedName>
</protein>
<evidence type="ECO:0000256" key="4">
    <source>
        <dbReference type="ARBA" id="ARBA00022452"/>
    </source>
</evidence>
<dbReference type="InterPro" id="IPR051906">
    <property type="entry name" value="TolC-like"/>
</dbReference>
<feature type="signal peptide" evidence="8">
    <location>
        <begin position="1"/>
        <end position="22"/>
    </location>
</feature>
<comment type="similarity">
    <text evidence="2">Belongs to the outer membrane factor (OMF) (TC 1.B.17) family.</text>
</comment>
<evidence type="ECO:0000256" key="1">
    <source>
        <dbReference type="ARBA" id="ARBA00004442"/>
    </source>
</evidence>
<dbReference type="PANTHER" id="PTHR30026">
    <property type="entry name" value="OUTER MEMBRANE PROTEIN TOLC"/>
    <property type="match status" value="1"/>
</dbReference>
<keyword evidence="8" id="KW-0732">Signal</keyword>
<evidence type="ECO:0000256" key="8">
    <source>
        <dbReference type="SAM" id="SignalP"/>
    </source>
</evidence>
<dbReference type="Pfam" id="PF02321">
    <property type="entry name" value="OEP"/>
    <property type="match status" value="2"/>
</dbReference>
<keyword evidence="6" id="KW-0472">Membrane</keyword>